<name>A0A834NWP8_VESPE</name>
<evidence type="ECO:0000256" key="1">
    <source>
        <dbReference type="SAM" id="Phobius"/>
    </source>
</evidence>
<feature type="transmembrane region" description="Helical" evidence="1">
    <location>
        <begin position="503"/>
        <end position="524"/>
    </location>
</feature>
<accession>A0A834NWP8</accession>
<reference evidence="2" key="1">
    <citation type="journal article" date="2020" name="G3 (Bethesda)">
        <title>High-Quality Assemblies for Three Invasive Social Wasps from the &lt;i&gt;Vespula&lt;/i&gt; Genus.</title>
        <authorList>
            <person name="Harrop T.W.R."/>
            <person name="Guhlin J."/>
            <person name="McLaughlin G.M."/>
            <person name="Permina E."/>
            <person name="Stockwell P."/>
            <person name="Gilligan J."/>
            <person name="Le Lec M.F."/>
            <person name="Gruber M.A.M."/>
            <person name="Quinn O."/>
            <person name="Lovegrove M."/>
            <person name="Duncan E.J."/>
            <person name="Remnant E.J."/>
            <person name="Van Eeckhoven J."/>
            <person name="Graham B."/>
            <person name="Knapp R.A."/>
            <person name="Langford K.W."/>
            <person name="Kronenberg Z."/>
            <person name="Press M.O."/>
            <person name="Eacker S.M."/>
            <person name="Wilson-Rankin E.E."/>
            <person name="Purcell J."/>
            <person name="Lester P.J."/>
            <person name="Dearden P.K."/>
        </authorList>
    </citation>
    <scope>NUCLEOTIDE SEQUENCE</scope>
    <source>
        <strain evidence="2">Volc-1</strain>
    </source>
</reference>
<dbReference type="AlphaFoldDB" id="A0A834NWP8"/>
<dbReference type="EMBL" id="JACSDY010000009">
    <property type="protein sequence ID" value="KAF7419884.1"/>
    <property type="molecule type" value="Genomic_DNA"/>
</dbReference>
<dbReference type="Proteomes" id="UP000600918">
    <property type="component" value="Unassembled WGS sequence"/>
</dbReference>
<keyword evidence="1" id="KW-0472">Membrane</keyword>
<keyword evidence="1" id="KW-0812">Transmembrane</keyword>
<evidence type="ECO:0000313" key="2">
    <source>
        <dbReference type="EMBL" id="KAF7419884.1"/>
    </source>
</evidence>
<comment type="caution">
    <text evidence="2">The sequence shown here is derived from an EMBL/GenBank/DDBJ whole genome shotgun (WGS) entry which is preliminary data.</text>
</comment>
<gene>
    <name evidence="2" type="ORF">H0235_010181</name>
</gene>
<organism evidence="2 3">
    <name type="scientific">Vespula pensylvanica</name>
    <name type="common">Western yellow jacket</name>
    <name type="synonym">Wasp</name>
    <dbReference type="NCBI Taxonomy" id="30213"/>
    <lineage>
        <taxon>Eukaryota</taxon>
        <taxon>Metazoa</taxon>
        <taxon>Ecdysozoa</taxon>
        <taxon>Arthropoda</taxon>
        <taxon>Hexapoda</taxon>
        <taxon>Insecta</taxon>
        <taxon>Pterygota</taxon>
        <taxon>Neoptera</taxon>
        <taxon>Endopterygota</taxon>
        <taxon>Hymenoptera</taxon>
        <taxon>Apocrita</taxon>
        <taxon>Aculeata</taxon>
        <taxon>Vespoidea</taxon>
        <taxon>Vespidae</taxon>
        <taxon>Vespinae</taxon>
        <taxon>Vespula</taxon>
    </lineage>
</organism>
<protein>
    <submittedName>
        <fullName evidence="2">Uncharacterized protein</fullName>
    </submittedName>
</protein>
<keyword evidence="3" id="KW-1185">Reference proteome</keyword>
<keyword evidence="1" id="KW-1133">Transmembrane helix</keyword>
<proteinExistence type="predicted"/>
<sequence length="730" mass="82937">MGGRNACAANILYKEATLFEAVLTFGNPSRKDAWYLHGNGLHWKQPGKASSLHRHSQRDFSSNAAKSVISSVSVDETSTIVCQEEENNNQCIPKKDFIALLRLPEASSNLAAYSRTARIIQDAKNRNDMAHLKALSTEENDDSEICIPVSLYLELFRDPAMRAHLTSIGKSSKLPEYPFGRSFEDVEEEEKLTEAGKRSLATLAKNGDLPASIQERESRHSSWTDNRLEALLKRLINENSARNVAEILRQYTLSNGELDIESLLRDYPHAKRNVGSLARDFALPPTAGRRNIASLARDHILPNGKRNIAALARDRALPSPGKKNIAALARTYMLPQSGKREYLPEEMSSMERRYLGSLAQSSGFPLRSYYEEDKRNVASLARNSAWPDSMKRAYAIPPYGMILRTMNRQGRSLKDKPFELYQLVRERYDDENSGSFGDDQLDFLMRDSDDRRTKRQIDFSDEYPLPVMQNGNVLDYEEMIEALTGQYPNTEKRFMGKDDLKNFSITLTIFTISYIVIVISMILAGTESTSLELPVDTSFPVGDLETFQPSKRHIGSLARQGLLPSLRPARFSRSPRYLVDRQLEAEVLAESKCEAKIIISVFETYSFGPDFSIKCLEQNQQDATIFCSILVKSSHQVLMGEFRRWAHVQLLLPPDDLVVKAHFWFWLSQNTLSSVFMRELSPWLPKIPFYYRRTIILFITDCLNCLNRASSDGYKQCIPNVAVVKYLLKL</sequence>
<evidence type="ECO:0000313" key="3">
    <source>
        <dbReference type="Proteomes" id="UP000600918"/>
    </source>
</evidence>